<dbReference type="InterPro" id="IPR011712">
    <property type="entry name" value="Sig_transdc_His_kin_sub3_dim/P"/>
</dbReference>
<feature type="transmembrane region" description="Helical" evidence="5">
    <location>
        <begin position="70"/>
        <end position="91"/>
    </location>
</feature>
<name>A0A5J5J1P3_9MICO</name>
<sequence>MDAGLRDRHDRDAGPDWPIRPPSVATTPTDGSLRDLLLSRGAVSWYTGGGIALIWLISIAQEVVAASGSVASAVIGVVLVVLFGVSFLIAAPVSWSLPRRHRLIVCAGLLALSFSLFPWIGWGVFGTWTYVGVLVGMSVLRWAVTWPVILGLGATALVVSGMVDGWTEDILWLPAIIVSISLMMAAFARTTAAMNQLRATQSQLEILAVERERNRVGRDLHDILGHSLTVITVKAELAGRLVDVDPARARAEIGEVEGLARGALADVRATVAGFRGVNISGELAAARSALDAAGIDADTPASTDSIPAPHRELAGWVVREGVTNVVRHSHAQRCRITLSPREIEIADDGVGPTRAAGSSTGLAGLRERVEAAGARMSVGRSDLGGFSLRVTL</sequence>
<evidence type="ECO:0000256" key="3">
    <source>
        <dbReference type="ARBA" id="ARBA00023012"/>
    </source>
</evidence>
<feature type="transmembrane region" description="Helical" evidence="5">
    <location>
        <begin position="103"/>
        <end position="122"/>
    </location>
</feature>
<evidence type="ECO:0000259" key="6">
    <source>
        <dbReference type="Pfam" id="PF07730"/>
    </source>
</evidence>
<proteinExistence type="predicted"/>
<dbReference type="CDD" id="cd16917">
    <property type="entry name" value="HATPase_UhpB-NarQ-NarX-like"/>
    <property type="match status" value="1"/>
</dbReference>
<dbReference type="EMBL" id="VYSA01000002">
    <property type="protein sequence ID" value="KAA9108466.1"/>
    <property type="molecule type" value="Genomic_DNA"/>
</dbReference>
<evidence type="ECO:0000256" key="4">
    <source>
        <dbReference type="SAM" id="MobiDB-lite"/>
    </source>
</evidence>
<dbReference type="RefSeq" id="WP_150449498.1">
    <property type="nucleotide sequence ID" value="NZ_VYSA01000002.1"/>
</dbReference>
<accession>A0A5J5J1P3</accession>
<dbReference type="OrthoDB" id="5241784at2"/>
<reference evidence="8" key="1">
    <citation type="submission" date="2019-09" db="EMBL/GenBank/DDBJ databases">
        <title>Mumia zhuanghuii sp. nov. isolated from the intestinal contents of plateau pika (Ochotona curzoniae) in the Qinghai-Tibet plateau of China.</title>
        <authorList>
            <person name="Tian Z."/>
        </authorList>
    </citation>
    <scope>NUCLEOTIDE SEQUENCE [LARGE SCALE GENOMIC DNA]</scope>
    <source>
        <strain evidence="8">JCM 30598</strain>
    </source>
</reference>
<keyword evidence="1" id="KW-0808">Transferase</keyword>
<evidence type="ECO:0000256" key="2">
    <source>
        <dbReference type="ARBA" id="ARBA00022777"/>
    </source>
</evidence>
<feature type="transmembrane region" description="Helical" evidence="5">
    <location>
        <begin position="142"/>
        <end position="163"/>
    </location>
</feature>
<dbReference type="PANTHER" id="PTHR24421:SF63">
    <property type="entry name" value="SENSOR HISTIDINE KINASE DESK"/>
    <property type="match status" value="1"/>
</dbReference>
<keyword evidence="5" id="KW-1133">Transmembrane helix</keyword>
<dbReference type="Gene3D" id="3.30.565.10">
    <property type="entry name" value="Histidine kinase-like ATPase, C-terminal domain"/>
    <property type="match status" value="1"/>
</dbReference>
<feature type="region of interest" description="Disordered" evidence="4">
    <location>
        <begin position="1"/>
        <end position="28"/>
    </location>
</feature>
<dbReference type="GO" id="GO:0046983">
    <property type="term" value="F:protein dimerization activity"/>
    <property type="evidence" value="ECO:0007669"/>
    <property type="project" value="InterPro"/>
</dbReference>
<feature type="transmembrane region" description="Helical" evidence="5">
    <location>
        <begin position="43"/>
        <end position="64"/>
    </location>
</feature>
<feature type="compositionally biased region" description="Basic and acidic residues" evidence="4">
    <location>
        <begin position="1"/>
        <end position="14"/>
    </location>
</feature>
<dbReference type="Proteomes" id="UP000325827">
    <property type="component" value="Unassembled WGS sequence"/>
</dbReference>
<keyword evidence="2 7" id="KW-0418">Kinase</keyword>
<dbReference type="GO" id="GO:0000155">
    <property type="term" value="F:phosphorelay sensor kinase activity"/>
    <property type="evidence" value="ECO:0007669"/>
    <property type="project" value="InterPro"/>
</dbReference>
<comment type="caution">
    <text evidence="7">The sequence shown here is derived from an EMBL/GenBank/DDBJ whole genome shotgun (WGS) entry which is preliminary data.</text>
</comment>
<organism evidence="7 8">
    <name type="scientific">Microbacterium rhizomatis</name>
    <dbReference type="NCBI Taxonomy" id="1631477"/>
    <lineage>
        <taxon>Bacteria</taxon>
        <taxon>Bacillati</taxon>
        <taxon>Actinomycetota</taxon>
        <taxon>Actinomycetes</taxon>
        <taxon>Micrococcales</taxon>
        <taxon>Microbacteriaceae</taxon>
        <taxon>Microbacterium</taxon>
    </lineage>
</organism>
<dbReference type="PANTHER" id="PTHR24421">
    <property type="entry name" value="NITRATE/NITRITE SENSOR PROTEIN NARX-RELATED"/>
    <property type="match status" value="1"/>
</dbReference>
<evidence type="ECO:0000256" key="1">
    <source>
        <dbReference type="ARBA" id="ARBA00022679"/>
    </source>
</evidence>
<feature type="domain" description="Signal transduction histidine kinase subgroup 3 dimerisation and phosphoacceptor" evidence="6">
    <location>
        <begin position="212"/>
        <end position="275"/>
    </location>
</feature>
<dbReference type="Gene3D" id="1.20.5.1930">
    <property type="match status" value="1"/>
</dbReference>
<keyword evidence="5" id="KW-0472">Membrane</keyword>
<dbReference type="GO" id="GO:0016020">
    <property type="term" value="C:membrane"/>
    <property type="evidence" value="ECO:0007669"/>
    <property type="project" value="InterPro"/>
</dbReference>
<keyword evidence="5" id="KW-0812">Transmembrane</keyword>
<dbReference type="Pfam" id="PF07730">
    <property type="entry name" value="HisKA_3"/>
    <property type="match status" value="1"/>
</dbReference>
<evidence type="ECO:0000313" key="7">
    <source>
        <dbReference type="EMBL" id="KAA9108466.1"/>
    </source>
</evidence>
<evidence type="ECO:0000256" key="5">
    <source>
        <dbReference type="SAM" id="Phobius"/>
    </source>
</evidence>
<dbReference type="AlphaFoldDB" id="A0A5J5J1P3"/>
<feature type="transmembrane region" description="Helical" evidence="5">
    <location>
        <begin position="170"/>
        <end position="188"/>
    </location>
</feature>
<dbReference type="InterPro" id="IPR050482">
    <property type="entry name" value="Sensor_HK_TwoCompSys"/>
</dbReference>
<keyword evidence="8" id="KW-1185">Reference proteome</keyword>
<evidence type="ECO:0000313" key="8">
    <source>
        <dbReference type="Proteomes" id="UP000325827"/>
    </source>
</evidence>
<dbReference type="SUPFAM" id="SSF55874">
    <property type="entry name" value="ATPase domain of HSP90 chaperone/DNA topoisomerase II/histidine kinase"/>
    <property type="match status" value="1"/>
</dbReference>
<dbReference type="InterPro" id="IPR036890">
    <property type="entry name" value="HATPase_C_sf"/>
</dbReference>
<protein>
    <submittedName>
        <fullName evidence="7">Sensor histidine kinase</fullName>
    </submittedName>
</protein>
<gene>
    <name evidence="7" type="ORF">F6B43_13930</name>
</gene>
<keyword evidence="3" id="KW-0902">Two-component regulatory system</keyword>